<dbReference type="Pfam" id="PF10613">
    <property type="entry name" value="Lig_chan-Glu_bd"/>
    <property type="match status" value="1"/>
</dbReference>
<dbReference type="InterPro" id="IPR001320">
    <property type="entry name" value="Iontro_rcpt_C"/>
</dbReference>
<name>K1PP42_MAGGI</name>
<dbReference type="FunFam" id="1.10.287.70:FF:000143">
    <property type="entry name" value="Probable glutamate receptor"/>
    <property type="match status" value="1"/>
</dbReference>
<dbReference type="HOGENOM" id="CLU_278763_0_0_1"/>
<evidence type="ECO:0000256" key="7">
    <source>
        <dbReference type="ARBA" id="ARBA00023136"/>
    </source>
</evidence>
<dbReference type="InterPro" id="IPR052192">
    <property type="entry name" value="Insect_Ionotropic_Sensory_Rcpt"/>
</dbReference>
<organism evidence="14">
    <name type="scientific">Magallana gigas</name>
    <name type="common">Pacific oyster</name>
    <name type="synonym">Crassostrea gigas</name>
    <dbReference type="NCBI Taxonomy" id="29159"/>
    <lineage>
        <taxon>Eukaryota</taxon>
        <taxon>Metazoa</taxon>
        <taxon>Spiralia</taxon>
        <taxon>Lophotrochozoa</taxon>
        <taxon>Mollusca</taxon>
        <taxon>Bivalvia</taxon>
        <taxon>Autobranchia</taxon>
        <taxon>Pteriomorphia</taxon>
        <taxon>Ostreida</taxon>
        <taxon>Ostreoidea</taxon>
        <taxon>Ostreidae</taxon>
        <taxon>Magallana</taxon>
    </lineage>
</organism>
<evidence type="ECO:0000256" key="9">
    <source>
        <dbReference type="ARBA" id="ARBA00023180"/>
    </source>
</evidence>
<evidence type="ECO:0000256" key="3">
    <source>
        <dbReference type="ARBA" id="ARBA00022475"/>
    </source>
</evidence>
<dbReference type="Pfam" id="PF00060">
    <property type="entry name" value="Lig_chan"/>
    <property type="match status" value="1"/>
</dbReference>
<dbReference type="InterPro" id="IPR019594">
    <property type="entry name" value="Glu/Gly-bd"/>
</dbReference>
<feature type="domain" description="Ionotropic glutamate receptor L-glutamate and glycine-binding" evidence="13">
    <location>
        <begin position="441"/>
        <end position="502"/>
    </location>
</feature>
<evidence type="ECO:0000256" key="6">
    <source>
        <dbReference type="ARBA" id="ARBA00023065"/>
    </source>
</evidence>
<keyword evidence="5" id="KW-1133">Transmembrane helix</keyword>
<keyword evidence="6" id="KW-0406">Ion transport</keyword>
<dbReference type="PANTHER" id="PTHR42643:SF24">
    <property type="entry name" value="IONOTROPIC RECEPTOR 60A"/>
    <property type="match status" value="1"/>
</dbReference>
<dbReference type="GO" id="GO:0015276">
    <property type="term" value="F:ligand-gated monoatomic ion channel activity"/>
    <property type="evidence" value="ECO:0007669"/>
    <property type="project" value="InterPro"/>
</dbReference>
<evidence type="ECO:0000256" key="8">
    <source>
        <dbReference type="ARBA" id="ARBA00023170"/>
    </source>
</evidence>
<keyword evidence="7" id="KW-0472">Membrane</keyword>
<evidence type="ECO:0000256" key="5">
    <source>
        <dbReference type="ARBA" id="ARBA00022989"/>
    </source>
</evidence>
<feature type="domain" description="Ionotropic glutamate receptor C-terminal" evidence="12">
    <location>
        <begin position="431"/>
        <end position="790"/>
    </location>
</feature>
<dbReference type="PANTHER" id="PTHR42643">
    <property type="entry name" value="IONOTROPIC RECEPTOR 20A-RELATED"/>
    <property type="match status" value="1"/>
</dbReference>
<evidence type="ECO:0000256" key="1">
    <source>
        <dbReference type="ARBA" id="ARBA00004651"/>
    </source>
</evidence>
<dbReference type="GO" id="GO:0005886">
    <property type="term" value="C:plasma membrane"/>
    <property type="evidence" value="ECO:0007669"/>
    <property type="project" value="UniProtKB-SubCell"/>
</dbReference>
<keyword evidence="3" id="KW-1003">Cell membrane</keyword>
<dbReference type="GO" id="GO:0050906">
    <property type="term" value="P:detection of stimulus involved in sensory perception"/>
    <property type="evidence" value="ECO:0007669"/>
    <property type="project" value="UniProtKB-ARBA"/>
</dbReference>
<reference evidence="14" key="1">
    <citation type="journal article" date="2012" name="Nature">
        <title>The oyster genome reveals stress adaptation and complexity of shell formation.</title>
        <authorList>
            <person name="Zhang G."/>
            <person name="Fang X."/>
            <person name="Guo X."/>
            <person name="Li L."/>
            <person name="Luo R."/>
            <person name="Xu F."/>
            <person name="Yang P."/>
            <person name="Zhang L."/>
            <person name="Wang X."/>
            <person name="Qi H."/>
            <person name="Xiong Z."/>
            <person name="Que H."/>
            <person name="Xie Y."/>
            <person name="Holland P.W."/>
            <person name="Paps J."/>
            <person name="Zhu Y."/>
            <person name="Wu F."/>
            <person name="Chen Y."/>
            <person name="Wang J."/>
            <person name="Peng C."/>
            <person name="Meng J."/>
            <person name="Yang L."/>
            <person name="Liu J."/>
            <person name="Wen B."/>
            <person name="Zhang N."/>
            <person name="Huang Z."/>
            <person name="Zhu Q."/>
            <person name="Feng Y."/>
            <person name="Mount A."/>
            <person name="Hedgecock D."/>
            <person name="Xu Z."/>
            <person name="Liu Y."/>
            <person name="Domazet-Loso T."/>
            <person name="Du Y."/>
            <person name="Sun X."/>
            <person name="Zhang S."/>
            <person name="Liu B."/>
            <person name="Cheng P."/>
            <person name="Jiang X."/>
            <person name="Li J."/>
            <person name="Fan D."/>
            <person name="Wang W."/>
            <person name="Fu W."/>
            <person name="Wang T."/>
            <person name="Wang B."/>
            <person name="Zhang J."/>
            <person name="Peng Z."/>
            <person name="Li Y."/>
            <person name="Li N."/>
            <person name="Wang J."/>
            <person name="Chen M."/>
            <person name="He Y."/>
            <person name="Tan F."/>
            <person name="Song X."/>
            <person name="Zheng Q."/>
            <person name="Huang R."/>
            <person name="Yang H."/>
            <person name="Du X."/>
            <person name="Chen L."/>
            <person name="Yang M."/>
            <person name="Gaffney P.M."/>
            <person name="Wang S."/>
            <person name="Luo L."/>
            <person name="She Z."/>
            <person name="Ming Y."/>
            <person name="Huang W."/>
            <person name="Zhang S."/>
            <person name="Huang B."/>
            <person name="Zhang Y."/>
            <person name="Qu T."/>
            <person name="Ni P."/>
            <person name="Miao G."/>
            <person name="Wang J."/>
            <person name="Wang Q."/>
            <person name="Steinberg C.E."/>
            <person name="Wang H."/>
            <person name="Li N."/>
            <person name="Qian L."/>
            <person name="Zhang G."/>
            <person name="Li Y."/>
            <person name="Yang H."/>
            <person name="Liu X."/>
            <person name="Wang J."/>
            <person name="Yin Y."/>
            <person name="Wang J."/>
        </authorList>
    </citation>
    <scope>NUCLEOTIDE SEQUENCE [LARGE SCALE GENOMIC DNA]</scope>
    <source>
        <strain evidence="14">05x7-T-G4-1.051#20</strain>
    </source>
</reference>
<dbReference type="SUPFAM" id="SSF49265">
    <property type="entry name" value="Fibronectin type III"/>
    <property type="match status" value="1"/>
</dbReference>
<dbReference type="AlphaFoldDB" id="K1PP42"/>
<accession>K1PP42</accession>
<dbReference type="InterPro" id="IPR036116">
    <property type="entry name" value="FN3_sf"/>
</dbReference>
<dbReference type="SUPFAM" id="SSF81324">
    <property type="entry name" value="Voltage-gated potassium channels"/>
    <property type="match status" value="1"/>
</dbReference>
<keyword evidence="11" id="KW-0407">Ion channel</keyword>
<keyword evidence="8 14" id="KW-0675">Receptor</keyword>
<evidence type="ECO:0000313" key="14">
    <source>
        <dbReference type="EMBL" id="EKC25882.1"/>
    </source>
</evidence>
<comment type="subcellular location">
    <subcellularLocation>
        <location evidence="1">Cell membrane</location>
        <topology evidence="1">Multi-pass membrane protein</topology>
    </subcellularLocation>
</comment>
<dbReference type="InterPro" id="IPR013783">
    <property type="entry name" value="Ig-like_fold"/>
</dbReference>
<dbReference type="EMBL" id="JH818422">
    <property type="protein sequence ID" value="EKC25882.1"/>
    <property type="molecule type" value="Genomic_DNA"/>
</dbReference>
<evidence type="ECO:0000256" key="2">
    <source>
        <dbReference type="ARBA" id="ARBA00022448"/>
    </source>
</evidence>
<protein>
    <submittedName>
        <fullName evidence="14">Glutamate receptor delta-1 subunit</fullName>
    </submittedName>
</protein>
<keyword evidence="4" id="KW-0812">Transmembrane</keyword>
<dbReference type="InParanoid" id="K1PP42"/>
<keyword evidence="2" id="KW-0813">Transport</keyword>
<dbReference type="Gene3D" id="3.40.190.10">
    <property type="entry name" value="Periplasmic binding protein-like II"/>
    <property type="match status" value="1"/>
</dbReference>
<dbReference type="SUPFAM" id="SSF53850">
    <property type="entry name" value="Periplasmic binding protein-like II"/>
    <property type="match status" value="1"/>
</dbReference>
<evidence type="ECO:0000259" key="13">
    <source>
        <dbReference type="SMART" id="SM00918"/>
    </source>
</evidence>
<dbReference type="SMART" id="SM00918">
    <property type="entry name" value="Lig_chan-Glu_bd"/>
    <property type="match status" value="1"/>
</dbReference>
<dbReference type="CDD" id="cd00063">
    <property type="entry name" value="FN3"/>
    <property type="match status" value="1"/>
</dbReference>
<dbReference type="Gene3D" id="1.10.287.70">
    <property type="match status" value="1"/>
</dbReference>
<dbReference type="Gene3D" id="2.60.40.10">
    <property type="entry name" value="Immunoglobulins"/>
    <property type="match status" value="1"/>
</dbReference>
<evidence type="ECO:0000256" key="4">
    <source>
        <dbReference type="ARBA" id="ARBA00022692"/>
    </source>
</evidence>
<evidence type="ECO:0000259" key="12">
    <source>
        <dbReference type="SMART" id="SM00079"/>
    </source>
</evidence>
<gene>
    <name evidence="14" type="ORF">CGI_10010279</name>
</gene>
<dbReference type="SMART" id="SM00079">
    <property type="entry name" value="PBPe"/>
    <property type="match status" value="1"/>
</dbReference>
<evidence type="ECO:0000256" key="11">
    <source>
        <dbReference type="ARBA" id="ARBA00023303"/>
    </source>
</evidence>
<dbReference type="InterPro" id="IPR003961">
    <property type="entry name" value="FN3_dom"/>
</dbReference>
<keyword evidence="9" id="KW-0325">Glycoprotein</keyword>
<proteinExistence type="predicted"/>
<sequence length="1133" mass="127893">MLQTSRIWPVVASGLKTLGESDVAKAGCCISDCRLTIPYEMFQNVTYPSSVINNICSHEHPENTTLGTSTLELQNTTINVIWSQADFTELYLVLQKVKELRKNHADLVYVNSTDHSIVMAISNLNSTPALHLNDVNQETVENLVAPESYSPCQETPPKVEDSPTVACSAVAFGKNIFDEFGITLMVSRILTHLQWTSTFAFFENSTAHNIDMILEKINEIGIKHRTFNVDNLRTTDDILQVLDIIHREVVDRMVNITIVCHLDCIERILKQANKYDNLPANFRRTALRDHTFWFVVTQLPGDEAEFIQSSSELDNVCVLNINVTTDESALDPNSYLNQQKIIDQLGNITTLVQSTGSSSAILALKNYSQSIFSPVSCRTYPLSTLMWKENPENGTSLIRQLENVGWVEVNGRFQFDSKLYPNVEFGFNKRNFLVTTTWWPPFTERIQENGQTIDYVGFCADLLKELKEELNFTYTYTEPSDNEFGSMYANKSWSGMIGQLERREVDLMVAGASIQASREQVMDFTHPFYYDTTTILIKRPDPDENKMFTLAKPFKIEVIVCIFFVLPVSAFLLFVIEKLSPYYKIHGPEGRQNYQMSFWYMFGALLTQGGESLPNSQSGRTMITFFWLFSLIMVATYSGNLIAFLTVTIDKAPFNSLEELVEQDDYKWGILAGTYFVTWFQESPFELLQKVWSGIKTFNRTDTDVLNPDPNVHIDKMYKEKYVYIGDKSYMEVRKANRCELITATEEIPNMSYGIGLPNNSLYTKLFSDKILSLQEGGILQTFKQKHWPREEFCHGSLVAEAKEIRLIDVQAAFIVVGAGIALGTIVLLIEKLVNRLSLRFCLKKENTPCKHIKTVPTIEMELDEVEISGMSNGVYSVEDNGKPTPDITNITLAVSCTTGIKFSTIIIAYPEPQYELQYENGTRNDQMITTTTENKVNNFTVRIRQHVVEKSSFGVYYLRASNMFGEKTVIVNVIKQRAIVQWISSFNGGDTQNFTVITLSGHDGTSLYNDLNNKGANEIHVTYVGNLQPSVTYWFSVSAKNSHGSSSSKAISCTTVKETASSLTAVVAGSVGGSLVLVTIILIVVFFVHRRYTCIFKIEEAVAVLVHWNLIIGGPLMEEMQLRLGLHNLASL</sequence>
<keyword evidence="10" id="KW-1071">Ligand-gated ion channel</keyword>
<dbReference type="FunFam" id="3.40.190.10:FF:000024">
    <property type="entry name" value="Glutamate receptor, ionotropic, delta 1"/>
    <property type="match status" value="1"/>
</dbReference>
<evidence type="ECO:0000256" key="10">
    <source>
        <dbReference type="ARBA" id="ARBA00023286"/>
    </source>
</evidence>